<comment type="caution">
    <text evidence="2">The sequence shown here is derived from an EMBL/GenBank/DDBJ whole genome shotgun (WGS) entry which is preliminary data.</text>
</comment>
<feature type="domain" description="Cupin type-2" evidence="1">
    <location>
        <begin position="43"/>
        <end position="97"/>
    </location>
</feature>
<dbReference type="InterPro" id="IPR052535">
    <property type="entry name" value="Bacilysin_H2HPP_isomerase"/>
</dbReference>
<accession>A0A948TAC9</accession>
<dbReference type="Proteomes" id="UP000783796">
    <property type="component" value="Unassembled WGS sequence"/>
</dbReference>
<dbReference type="Pfam" id="PF07883">
    <property type="entry name" value="Cupin_2"/>
    <property type="match status" value="1"/>
</dbReference>
<dbReference type="CDD" id="cd02238">
    <property type="entry name" value="cupin_KdgF"/>
    <property type="match status" value="1"/>
</dbReference>
<dbReference type="InterPro" id="IPR013096">
    <property type="entry name" value="Cupin_2"/>
</dbReference>
<dbReference type="PANTHER" id="PTHR40112">
    <property type="entry name" value="H2HPP ISOMERASE"/>
    <property type="match status" value="1"/>
</dbReference>
<dbReference type="AlphaFoldDB" id="A0A948TAC9"/>
<dbReference type="InterPro" id="IPR011051">
    <property type="entry name" value="RmlC_Cupin_sf"/>
</dbReference>
<evidence type="ECO:0000259" key="1">
    <source>
        <dbReference type="Pfam" id="PF07883"/>
    </source>
</evidence>
<evidence type="ECO:0000313" key="3">
    <source>
        <dbReference type="Proteomes" id="UP000783796"/>
    </source>
</evidence>
<dbReference type="Gene3D" id="2.60.120.10">
    <property type="entry name" value="Jelly Rolls"/>
    <property type="match status" value="1"/>
</dbReference>
<proteinExistence type="predicted"/>
<evidence type="ECO:0000313" key="2">
    <source>
        <dbReference type="EMBL" id="MBU3837099.1"/>
    </source>
</evidence>
<name>A0A948TAC9_9BACT</name>
<protein>
    <submittedName>
        <fullName evidence="2">Cupin domain-containing protein</fullName>
    </submittedName>
</protein>
<reference evidence="2" key="2">
    <citation type="submission" date="2021-04" db="EMBL/GenBank/DDBJ databases">
        <authorList>
            <person name="Gilroy R."/>
        </authorList>
    </citation>
    <scope>NUCLEOTIDE SEQUENCE</scope>
    <source>
        <strain evidence="2">G4-2901</strain>
    </source>
</reference>
<organism evidence="2 3">
    <name type="scientific">Candidatus Phocaeicola faecigallinarum</name>
    <dbReference type="NCBI Taxonomy" id="2838732"/>
    <lineage>
        <taxon>Bacteria</taxon>
        <taxon>Pseudomonadati</taxon>
        <taxon>Bacteroidota</taxon>
        <taxon>Bacteroidia</taxon>
        <taxon>Bacteroidales</taxon>
        <taxon>Bacteroidaceae</taxon>
        <taxon>Phocaeicola</taxon>
    </lineage>
</organism>
<dbReference type="InterPro" id="IPR014710">
    <property type="entry name" value="RmlC-like_jellyroll"/>
</dbReference>
<dbReference type="SUPFAM" id="SSF51182">
    <property type="entry name" value="RmlC-like cupins"/>
    <property type="match status" value="1"/>
</dbReference>
<sequence>MDKMVIKHQEIEKVDMGKGVVRQDFAKGKNMNVLHWNMSDRSEVGMHTHPQEQFGYVIKGGFHLTIEDKVYELSEGDAYLVPANVPHAFVAIGDTEALDVFAPVKNEFPWEKK</sequence>
<reference evidence="2" key="1">
    <citation type="journal article" date="2021" name="PeerJ">
        <title>Extensive microbial diversity within the chicken gut microbiome revealed by metagenomics and culture.</title>
        <authorList>
            <person name="Gilroy R."/>
            <person name="Ravi A."/>
            <person name="Getino M."/>
            <person name="Pursley I."/>
            <person name="Horton D.L."/>
            <person name="Alikhan N.F."/>
            <person name="Baker D."/>
            <person name="Gharbi K."/>
            <person name="Hall N."/>
            <person name="Watson M."/>
            <person name="Adriaenssens E.M."/>
            <person name="Foster-Nyarko E."/>
            <person name="Jarju S."/>
            <person name="Secka A."/>
            <person name="Antonio M."/>
            <person name="Oren A."/>
            <person name="Chaudhuri R.R."/>
            <person name="La Ragione R."/>
            <person name="Hildebrand F."/>
            <person name="Pallen M.J."/>
        </authorList>
    </citation>
    <scope>NUCLEOTIDE SEQUENCE</scope>
    <source>
        <strain evidence="2">G4-2901</strain>
    </source>
</reference>
<gene>
    <name evidence="2" type="ORF">H9777_01970</name>
</gene>
<dbReference type="PANTHER" id="PTHR40112:SF1">
    <property type="entry name" value="H2HPP ISOMERASE"/>
    <property type="match status" value="1"/>
</dbReference>
<dbReference type="EMBL" id="JAHLFW010000018">
    <property type="protein sequence ID" value="MBU3837099.1"/>
    <property type="molecule type" value="Genomic_DNA"/>
</dbReference>